<comment type="caution">
    <text evidence="1">The sequence shown here is derived from an EMBL/GenBank/DDBJ whole genome shotgun (WGS) entry which is preliminary data.</text>
</comment>
<dbReference type="Gene3D" id="3.30.420.10">
    <property type="entry name" value="Ribonuclease H-like superfamily/Ribonuclease H"/>
    <property type="match status" value="1"/>
</dbReference>
<dbReference type="GO" id="GO:0000403">
    <property type="term" value="F:Y-form DNA binding"/>
    <property type="evidence" value="ECO:0007669"/>
    <property type="project" value="TreeGrafter"/>
</dbReference>
<dbReference type="GO" id="GO:0070336">
    <property type="term" value="F:flap-structured DNA binding"/>
    <property type="evidence" value="ECO:0007669"/>
    <property type="project" value="TreeGrafter"/>
</dbReference>
<dbReference type="InterPro" id="IPR012337">
    <property type="entry name" value="RNaseH-like_sf"/>
</dbReference>
<accession>A0A5M3Z5E3</accession>
<dbReference type="SUPFAM" id="SSF53098">
    <property type="entry name" value="Ribonuclease H-like"/>
    <property type="match status" value="1"/>
</dbReference>
<dbReference type="InterPro" id="IPR036397">
    <property type="entry name" value="RNaseH_sf"/>
</dbReference>
<dbReference type="OrthoDB" id="5552842at2759"/>
<sequence length="334" mass="37174">MRLTTPLQSAHPWLQSLKTTQLQRIAQATGIQSAGPKGPLIQRLDTELTDTAYRSGHATPQPLSILSIDMGIRNLAFAHLLVPRPPQLQATTPQAATVVPTLQAWRRLSLSEPGAGDFSPGTYAPVAYALVTELLAMYRPTHVLIERQRFRSGGGSAVQEWTLRVGVFEGMLYAVFFALRQRERELARGAQAEGGMMPVVLGVEPQRVLRYWDGVAGGGTRRVSSREGKKIKIELAGRWVSSAMEDRVKAEAGVEGERRIRVREDAEVRQWVDGYLDRWRGKRVRRGESADGKPDIGKLDDLADCLLQGVTWLEWQVMRDRFVRQGASVLSDIL</sequence>
<dbReference type="GO" id="GO:0000402">
    <property type="term" value="F:crossed form four-way junction DNA binding"/>
    <property type="evidence" value="ECO:0007669"/>
    <property type="project" value="TreeGrafter"/>
</dbReference>
<evidence type="ECO:0000313" key="2">
    <source>
        <dbReference type="Proteomes" id="UP000452235"/>
    </source>
</evidence>
<dbReference type="PANTHER" id="PTHR28072">
    <property type="entry name" value="CRUCIFORM CUTTING ENDONUCLEASE 1, MITOCHONDRIAL-RELATED"/>
    <property type="match status" value="1"/>
</dbReference>
<dbReference type="GO" id="GO:0004520">
    <property type="term" value="F:DNA endonuclease activity"/>
    <property type="evidence" value="ECO:0007669"/>
    <property type="project" value="TreeGrafter"/>
</dbReference>
<protein>
    <submittedName>
        <fullName evidence="1">Ribonuclease H-like protein</fullName>
    </submittedName>
</protein>
<dbReference type="VEuPathDB" id="FungiDB:ATEG_05482"/>
<dbReference type="GO" id="GO:0005739">
    <property type="term" value="C:mitochondrion"/>
    <property type="evidence" value="ECO:0007669"/>
    <property type="project" value="TreeGrafter"/>
</dbReference>
<proteinExistence type="predicted"/>
<dbReference type="PANTHER" id="PTHR28072:SF1">
    <property type="entry name" value="CRUCIFORM CUTTING ENDONUCLEASE 1, MITOCHONDRIAL-RELATED"/>
    <property type="match status" value="1"/>
</dbReference>
<evidence type="ECO:0000313" key="1">
    <source>
        <dbReference type="EMBL" id="GFF16523.1"/>
    </source>
</evidence>
<dbReference type="CDD" id="cd16963">
    <property type="entry name" value="CCE1"/>
    <property type="match status" value="1"/>
</dbReference>
<dbReference type="AlphaFoldDB" id="A0A5M3Z5E3"/>
<dbReference type="InterPro" id="IPR015242">
    <property type="entry name" value="Ydc2_cat"/>
</dbReference>
<dbReference type="PROSITE" id="PS50800">
    <property type="entry name" value="SAP"/>
    <property type="match status" value="1"/>
</dbReference>
<dbReference type="InterPro" id="IPR039197">
    <property type="entry name" value="Mrs1/Cce1"/>
</dbReference>
<keyword evidence="2" id="KW-1185">Reference proteome</keyword>
<reference evidence="1 2" key="1">
    <citation type="submission" date="2020-01" db="EMBL/GenBank/DDBJ databases">
        <title>Aspergillus terreus IFO 6365 whole genome shotgun sequence.</title>
        <authorList>
            <person name="Kanamasa S."/>
            <person name="Takahashi H."/>
        </authorList>
    </citation>
    <scope>NUCLEOTIDE SEQUENCE [LARGE SCALE GENOMIC DNA]</scope>
    <source>
        <strain evidence="1 2">IFO 6365</strain>
    </source>
</reference>
<name>A0A5M3Z5E3_ASPTE</name>
<dbReference type="Pfam" id="PF09159">
    <property type="entry name" value="Ydc2-catalyt"/>
    <property type="match status" value="1"/>
</dbReference>
<gene>
    <name evidence="1" type="ORF">ATEIFO6365_0005071500</name>
</gene>
<organism evidence="1 2">
    <name type="scientific">Aspergillus terreus</name>
    <dbReference type="NCBI Taxonomy" id="33178"/>
    <lineage>
        <taxon>Eukaryota</taxon>
        <taxon>Fungi</taxon>
        <taxon>Dikarya</taxon>
        <taxon>Ascomycota</taxon>
        <taxon>Pezizomycotina</taxon>
        <taxon>Eurotiomycetes</taxon>
        <taxon>Eurotiomycetidae</taxon>
        <taxon>Eurotiales</taxon>
        <taxon>Aspergillaceae</taxon>
        <taxon>Aspergillus</taxon>
        <taxon>Aspergillus subgen. Circumdati</taxon>
    </lineage>
</organism>
<dbReference type="InterPro" id="IPR003034">
    <property type="entry name" value="SAP_dom"/>
</dbReference>
<dbReference type="EMBL" id="BLJY01000005">
    <property type="protein sequence ID" value="GFF16523.1"/>
    <property type="molecule type" value="Genomic_DNA"/>
</dbReference>
<dbReference type="Proteomes" id="UP000452235">
    <property type="component" value="Unassembled WGS sequence"/>
</dbReference>